<keyword evidence="1" id="KW-0472">Membrane</keyword>
<feature type="transmembrane region" description="Helical" evidence="1">
    <location>
        <begin position="160"/>
        <end position="185"/>
    </location>
</feature>
<feature type="transmembrane region" description="Helical" evidence="1">
    <location>
        <begin position="422"/>
        <end position="443"/>
    </location>
</feature>
<comment type="caution">
    <text evidence="2">The sequence shown here is derived from an EMBL/GenBank/DDBJ whole genome shotgun (WGS) entry which is preliminary data.</text>
</comment>
<feature type="transmembrane region" description="Helical" evidence="1">
    <location>
        <begin position="75"/>
        <end position="96"/>
    </location>
</feature>
<feature type="transmembrane region" description="Helical" evidence="1">
    <location>
        <begin position="383"/>
        <end position="402"/>
    </location>
</feature>
<accession>A0A1S2L359</accession>
<keyword evidence="1" id="KW-1133">Transmembrane helix</keyword>
<dbReference type="EMBL" id="LQXD01000185">
    <property type="protein sequence ID" value="OIJ06217.1"/>
    <property type="molecule type" value="Genomic_DNA"/>
</dbReference>
<feature type="transmembrane region" description="Helical" evidence="1">
    <location>
        <begin position="260"/>
        <end position="280"/>
    </location>
</feature>
<feature type="transmembrane region" description="Helical" evidence="1">
    <location>
        <begin position="191"/>
        <end position="213"/>
    </location>
</feature>
<keyword evidence="1" id="KW-0812">Transmembrane</keyword>
<proteinExistence type="predicted"/>
<evidence type="ECO:0000256" key="1">
    <source>
        <dbReference type="SAM" id="Phobius"/>
    </source>
</evidence>
<reference evidence="2" key="1">
    <citation type="submission" date="2016-10" db="EMBL/GenBank/DDBJ databases">
        <title>Draft genome sequences of four alkaliphilic bacteria belonging to the Anaerobacillus genus.</title>
        <authorList>
            <person name="Bassil N.M."/>
            <person name="Lloyd J.R."/>
        </authorList>
    </citation>
    <scope>NUCLEOTIDE SEQUENCE [LARGE SCALE GENOMIC DNA]</scope>
    <source>
        <strain evidence="2">NB2006</strain>
    </source>
</reference>
<name>A0A1S2L359_9BACI</name>
<organism evidence="2">
    <name type="scientific">Anaerobacillus isosaccharinicus</name>
    <dbReference type="NCBI Taxonomy" id="1532552"/>
    <lineage>
        <taxon>Bacteria</taxon>
        <taxon>Bacillati</taxon>
        <taxon>Bacillota</taxon>
        <taxon>Bacilli</taxon>
        <taxon>Bacillales</taxon>
        <taxon>Bacillaceae</taxon>
        <taxon>Anaerobacillus</taxon>
    </lineage>
</organism>
<feature type="transmembrane region" description="Helical" evidence="1">
    <location>
        <begin position="341"/>
        <end position="371"/>
    </location>
</feature>
<evidence type="ECO:0000313" key="2">
    <source>
        <dbReference type="EMBL" id="OIJ06217.1"/>
    </source>
</evidence>
<sequence length="444" mass="49021">MRSYLILLMCVLFLIQYFLQLYWLESIVVFLVLLAFIASATSSSGFPRIISIFMMVVGLMLEFQKGSGLEGISQGILLILPLLCLVTLSPLLSVPLKLEGYFEAVNALLRNLIHYPRKLFAGITTSLFILSPILSLGSVRVINEFLSALKLPSAITAKSYLVGFSTAIMWSPYFGSVSLVLYYLGMPVGQYILYGIGLSLLSLIVGNFLFFIWERKHPLLKKEIPEAVLETQHRSQLIKLTMFVSILISSSLIIEHLTKWSMIVIVCVISIIQPLVWAIIKNNGWKRLYPQWITFKDVSVPIMNNEIMLFTSAGLLGHAIQDTSIANNLSYLLINIAEKSIFLFAFSVMTIILVVTFIGIHQIAVITALAMQLSPTELGISTLSLAMLLLLSWAVSSALSPFSGLNLMVSRLSGLSGVQVGLRANGLHLLILSIIGIGIFMLVA</sequence>
<feature type="transmembrane region" description="Helical" evidence="1">
    <location>
        <begin position="119"/>
        <end position="139"/>
    </location>
</feature>
<dbReference type="AlphaFoldDB" id="A0A1S2L359"/>
<gene>
    <name evidence="2" type="ORF">AWH56_21130</name>
</gene>
<protein>
    <submittedName>
        <fullName evidence="2">Uncharacterized protein</fullName>
    </submittedName>
</protein>